<dbReference type="InterPro" id="IPR019775">
    <property type="entry name" value="WD40_repeat_CS"/>
</dbReference>
<keyword evidence="2" id="KW-0677">Repeat</keyword>
<dbReference type="InterPro" id="IPR001680">
    <property type="entry name" value="WD40_rpt"/>
</dbReference>
<dbReference type="Gene3D" id="1.10.1540.10">
    <property type="entry name" value="BEACH domain"/>
    <property type="match status" value="1"/>
</dbReference>
<dbReference type="PROSITE" id="PS00678">
    <property type="entry name" value="WD_REPEATS_1"/>
    <property type="match status" value="1"/>
</dbReference>
<dbReference type="OrthoDB" id="26681at2759"/>
<dbReference type="InParanoid" id="A0A2J7PS90"/>
<evidence type="ECO:0000256" key="3">
    <source>
        <dbReference type="PROSITE-ProRule" id="PRU00221"/>
    </source>
</evidence>
<sequence length="1159" mass="129814">MQGLTNSGSNPISFNCQSSLGNGKTGGGDQLASTVKEIPRGEINDRFKTVIIKSVDFLINVEQRNGRSMSGCGVEQSYARRLLATMLQGLSSVLEKRSAGQRSTWSAVMWAARDLLRVQAAHLLMWLLSPCQPVKMRTFAVHTLRSESRCKELLNMILHTHAQTEQKFAVFLWDLIYRSSGQMSCTDLRTCQDFSLQLQSWGMMNITAGDLWEDELKMLLADMEKQRQQHEKQNDGAAHRSVFKFEGLMKTVAEAAMSITRTVVDAQNGERKVFMEHIKQAYSENVQICIKWHKIIQQLSHERAVWFFPDSYPRSWQLDATEGPARVRNRLQRCHLNIGRQYLMSGAQLKLDAVQNPDPLSYLFEQDKKSSTSSVLIERLHTNEKIQYMCPAKVITPATEVPGELLIGESCLYFVADVSMLETDLAEMTAGSLDVSSTAWPFENVKEIHNRRFQLQERALEIFLLNGKTYLVAFQSSKERDNFAWELSQCHLPNRVAGDNLSDAVQLWREGLLTNWEYLTQLNKMAGRSYNDLMQYPIFPFVLADYTSQVLDLTDPQAYRNFKKPMAVQDKKNEQHYINCYNYLKQELMEGIHMASLNKEPFHYGSHYSNSGTVLHFLVRLPPFTRMFLTYQDHNFDIPDRTFHSLHTTWRLSSSESTTDVKELIPEFFFLPEFLRNSEEFNFGVRQNGEPVNDVALPPWSHGDARRFVLIHRQALESAHARENLPLWIDLVFGYKQTGKAAVEAINVFHPATYSGFDVEKIHDPLERKAWKTMVRTYGQTPRQLFRSPHPMVVQSLASRTLSSSVREVVPGVKGLLWGSYVGSPADPDPVVVWKHQHRTPVASLVPLLTNDVFGLAPQTSLLLKYSKEKGLSMVNATSVLGAALVTWGHADGVVRVKLKKEQPPWPVVKSPGLDPICTCASVPDCSQLWMGHWSGKIVVYGYKFTPSRGHLHFDSEPVTLLGHEGPIQNIYICCSFSIVVSGSQDGSAIIWDLNNLSYIRCISGNNMTMPVNLVSVSETLGDIAMVSSASAGTLEAALGGSMLRLHSINAVPIGTVAMRDSITALCFSGAPEGVSVNVIAAGLASGAIRLWSTWDLSPVREITTSFITRPIISLTYSHDAQHLYASAADGSVVIWEGGGGSGSKGISKTPKFLNLTSL</sequence>
<dbReference type="Pfam" id="PF02138">
    <property type="entry name" value="Beach"/>
    <property type="match status" value="1"/>
</dbReference>
<dbReference type="STRING" id="105785.A0A2J7PS90"/>
<dbReference type="SMART" id="SM00320">
    <property type="entry name" value="WD40"/>
    <property type="match status" value="3"/>
</dbReference>
<evidence type="ECO:0000256" key="4">
    <source>
        <dbReference type="SAM" id="Coils"/>
    </source>
</evidence>
<dbReference type="PROSITE" id="PS50294">
    <property type="entry name" value="WD_REPEATS_REGION"/>
    <property type="match status" value="1"/>
</dbReference>
<dbReference type="PROSITE" id="PS50197">
    <property type="entry name" value="BEACH"/>
    <property type="match status" value="1"/>
</dbReference>
<proteinExistence type="predicted"/>
<dbReference type="InterPro" id="IPR000409">
    <property type="entry name" value="BEACH_dom"/>
</dbReference>
<evidence type="ECO:0000256" key="5">
    <source>
        <dbReference type="SAM" id="MobiDB-lite"/>
    </source>
</evidence>
<feature type="region of interest" description="Disordered" evidence="5">
    <location>
        <begin position="1"/>
        <end position="32"/>
    </location>
</feature>
<dbReference type="PANTHER" id="PTHR13743:SF86">
    <property type="entry name" value="LYSOSOMAL-TRAFFICKING REGULATOR"/>
    <property type="match status" value="1"/>
</dbReference>
<dbReference type="AlphaFoldDB" id="A0A2J7PS90"/>
<dbReference type="Gene3D" id="2.30.29.30">
    <property type="entry name" value="Pleckstrin-homology domain (PH domain)/Phosphotyrosine-binding domain (PTB)"/>
    <property type="match status" value="1"/>
</dbReference>
<feature type="domain" description="BEACH" evidence="6">
    <location>
        <begin position="493"/>
        <end position="793"/>
    </location>
</feature>
<dbReference type="InterPro" id="IPR023362">
    <property type="entry name" value="PH-BEACH_dom"/>
</dbReference>
<dbReference type="SMART" id="SM01026">
    <property type="entry name" value="Beach"/>
    <property type="match status" value="1"/>
</dbReference>
<gene>
    <name evidence="8" type="ORF">B7P43_G09595</name>
</gene>
<name>A0A2J7PS90_9NEOP</name>
<dbReference type="CDD" id="cd01201">
    <property type="entry name" value="PH_BEACH"/>
    <property type="match status" value="1"/>
</dbReference>
<organism evidence="8 9">
    <name type="scientific">Cryptotermes secundus</name>
    <dbReference type="NCBI Taxonomy" id="105785"/>
    <lineage>
        <taxon>Eukaryota</taxon>
        <taxon>Metazoa</taxon>
        <taxon>Ecdysozoa</taxon>
        <taxon>Arthropoda</taxon>
        <taxon>Hexapoda</taxon>
        <taxon>Insecta</taxon>
        <taxon>Pterygota</taxon>
        <taxon>Neoptera</taxon>
        <taxon>Polyneoptera</taxon>
        <taxon>Dictyoptera</taxon>
        <taxon>Blattodea</taxon>
        <taxon>Blattoidea</taxon>
        <taxon>Termitoidae</taxon>
        <taxon>Kalotermitidae</taxon>
        <taxon>Cryptotermitinae</taxon>
        <taxon>Cryptotermes</taxon>
    </lineage>
</organism>
<dbReference type="SUPFAM" id="SSF50978">
    <property type="entry name" value="WD40 repeat-like"/>
    <property type="match status" value="1"/>
</dbReference>
<dbReference type="SUPFAM" id="SSF81837">
    <property type="entry name" value="BEACH domain"/>
    <property type="match status" value="1"/>
</dbReference>
<evidence type="ECO:0000259" key="6">
    <source>
        <dbReference type="PROSITE" id="PS50197"/>
    </source>
</evidence>
<dbReference type="PROSITE" id="PS50082">
    <property type="entry name" value="WD_REPEATS_2"/>
    <property type="match status" value="1"/>
</dbReference>
<evidence type="ECO:0000313" key="8">
    <source>
        <dbReference type="EMBL" id="PNF19176.1"/>
    </source>
</evidence>
<dbReference type="CDD" id="cd06071">
    <property type="entry name" value="Beach"/>
    <property type="match status" value="1"/>
</dbReference>
<protein>
    <recommendedName>
        <fullName evidence="10">Lysosomal-trafficking regulator</fullName>
    </recommendedName>
</protein>
<dbReference type="InterPro" id="IPR015943">
    <property type="entry name" value="WD40/YVTN_repeat-like_dom_sf"/>
</dbReference>
<keyword evidence="9" id="KW-1185">Reference proteome</keyword>
<dbReference type="InterPro" id="IPR036372">
    <property type="entry name" value="BEACH_dom_sf"/>
</dbReference>
<feature type="coiled-coil region" evidence="4">
    <location>
        <begin position="213"/>
        <end position="240"/>
    </location>
</feature>
<dbReference type="InterPro" id="IPR011993">
    <property type="entry name" value="PH-like_dom_sf"/>
</dbReference>
<dbReference type="EMBL" id="NEVH01021938">
    <property type="protein sequence ID" value="PNF19176.1"/>
    <property type="molecule type" value="Genomic_DNA"/>
</dbReference>
<dbReference type="FunFam" id="1.10.1540.10:FF:000001">
    <property type="entry name" value="neurobeachin isoform X1"/>
    <property type="match status" value="1"/>
</dbReference>
<dbReference type="PROSITE" id="PS51783">
    <property type="entry name" value="PH_BEACH"/>
    <property type="match status" value="1"/>
</dbReference>
<comment type="caution">
    <text evidence="8">The sequence shown here is derived from an EMBL/GenBank/DDBJ whole genome shotgun (WGS) entry which is preliminary data.</text>
</comment>
<keyword evidence="4" id="KW-0175">Coiled coil</keyword>
<evidence type="ECO:0000313" key="9">
    <source>
        <dbReference type="Proteomes" id="UP000235965"/>
    </source>
</evidence>
<evidence type="ECO:0008006" key="10">
    <source>
        <dbReference type="Google" id="ProtNLM"/>
    </source>
</evidence>
<feature type="compositionally biased region" description="Polar residues" evidence="5">
    <location>
        <begin position="1"/>
        <end position="22"/>
    </location>
</feature>
<feature type="repeat" description="WD" evidence="3">
    <location>
        <begin position="961"/>
        <end position="1002"/>
    </location>
</feature>
<dbReference type="Pfam" id="PF14844">
    <property type="entry name" value="PH_BEACH"/>
    <property type="match status" value="1"/>
</dbReference>
<dbReference type="SUPFAM" id="SSF50729">
    <property type="entry name" value="PH domain-like"/>
    <property type="match status" value="1"/>
</dbReference>
<feature type="domain" description="BEACH-type PH" evidence="7">
    <location>
        <begin position="381"/>
        <end position="488"/>
    </location>
</feature>
<keyword evidence="1 3" id="KW-0853">WD repeat</keyword>
<dbReference type="Proteomes" id="UP000235965">
    <property type="component" value="Unassembled WGS sequence"/>
</dbReference>
<dbReference type="InterPro" id="IPR050865">
    <property type="entry name" value="BEACH_Domain"/>
</dbReference>
<accession>A0A2J7PS90</accession>
<evidence type="ECO:0000256" key="2">
    <source>
        <dbReference type="ARBA" id="ARBA00022737"/>
    </source>
</evidence>
<dbReference type="PANTHER" id="PTHR13743">
    <property type="entry name" value="BEIGE/BEACH-RELATED"/>
    <property type="match status" value="1"/>
</dbReference>
<dbReference type="Gene3D" id="2.130.10.10">
    <property type="entry name" value="YVTN repeat-like/Quinoprotein amine dehydrogenase"/>
    <property type="match status" value="2"/>
</dbReference>
<evidence type="ECO:0000256" key="1">
    <source>
        <dbReference type="ARBA" id="ARBA00022574"/>
    </source>
</evidence>
<reference evidence="8 9" key="1">
    <citation type="submission" date="2017-12" db="EMBL/GenBank/DDBJ databases">
        <title>Hemimetabolous genomes reveal molecular basis of termite eusociality.</title>
        <authorList>
            <person name="Harrison M.C."/>
            <person name="Jongepier E."/>
            <person name="Robertson H.M."/>
            <person name="Arning N."/>
            <person name="Bitard-Feildel T."/>
            <person name="Chao H."/>
            <person name="Childers C.P."/>
            <person name="Dinh H."/>
            <person name="Doddapaneni H."/>
            <person name="Dugan S."/>
            <person name="Gowin J."/>
            <person name="Greiner C."/>
            <person name="Han Y."/>
            <person name="Hu H."/>
            <person name="Hughes D.S.T."/>
            <person name="Huylmans A.-K."/>
            <person name="Kemena C."/>
            <person name="Kremer L.P.M."/>
            <person name="Lee S.L."/>
            <person name="Lopez-Ezquerra A."/>
            <person name="Mallet L."/>
            <person name="Monroy-Kuhn J.M."/>
            <person name="Moser A."/>
            <person name="Murali S.C."/>
            <person name="Muzny D.M."/>
            <person name="Otani S."/>
            <person name="Piulachs M.-D."/>
            <person name="Poelchau M."/>
            <person name="Qu J."/>
            <person name="Schaub F."/>
            <person name="Wada-Katsumata A."/>
            <person name="Worley K.C."/>
            <person name="Xie Q."/>
            <person name="Ylla G."/>
            <person name="Poulsen M."/>
            <person name="Gibbs R.A."/>
            <person name="Schal C."/>
            <person name="Richards S."/>
            <person name="Belles X."/>
            <person name="Korb J."/>
            <person name="Bornberg-Bauer E."/>
        </authorList>
    </citation>
    <scope>NUCLEOTIDE SEQUENCE [LARGE SCALE GENOMIC DNA]</scope>
    <source>
        <tissue evidence="8">Whole body</tissue>
    </source>
</reference>
<dbReference type="InterPro" id="IPR036322">
    <property type="entry name" value="WD40_repeat_dom_sf"/>
</dbReference>
<evidence type="ECO:0000259" key="7">
    <source>
        <dbReference type="PROSITE" id="PS51783"/>
    </source>
</evidence>
<dbReference type="Pfam" id="PF00400">
    <property type="entry name" value="WD40"/>
    <property type="match status" value="2"/>
</dbReference>